<evidence type="ECO:0000259" key="5">
    <source>
        <dbReference type="SMART" id="SM00965"/>
    </source>
</evidence>
<keyword evidence="1" id="KW-0813">Transport</keyword>
<organism evidence="6 7">
    <name type="scientific">Rhodoblastus sphagnicola</name>
    <dbReference type="NCBI Taxonomy" id="333368"/>
    <lineage>
        <taxon>Bacteria</taxon>
        <taxon>Pseudomonadati</taxon>
        <taxon>Pseudomonadota</taxon>
        <taxon>Alphaproteobacteria</taxon>
        <taxon>Hyphomicrobiales</taxon>
        <taxon>Rhodoblastaceae</taxon>
        <taxon>Rhodoblastus</taxon>
    </lineage>
</organism>
<proteinExistence type="predicted"/>
<reference evidence="6 7" key="1">
    <citation type="journal article" date="2018" name="Arch. Microbiol.">
        <title>New insights into the metabolic potential of the phototrophic purple bacterium Rhodopila globiformis DSM 161(T) from its draft genome sequence and evidence for a vanadium-dependent nitrogenase.</title>
        <authorList>
            <person name="Imhoff J.F."/>
            <person name="Rahn T."/>
            <person name="Kunzel S."/>
            <person name="Neulinger S.C."/>
        </authorList>
    </citation>
    <scope>NUCLEOTIDE SEQUENCE [LARGE SCALE GENOMIC DNA]</scope>
    <source>
        <strain evidence="6 7">DSM 16996</strain>
    </source>
</reference>
<feature type="compositionally biased region" description="Basic and acidic residues" evidence="4">
    <location>
        <begin position="199"/>
        <end position="208"/>
    </location>
</feature>
<evidence type="ECO:0000256" key="2">
    <source>
        <dbReference type="ARBA" id="ARBA00023136"/>
    </source>
</evidence>
<protein>
    <recommendedName>
        <fullName evidence="5">Secretin/TonB short N-terminal domain-containing protein</fullName>
    </recommendedName>
</protein>
<evidence type="ECO:0000256" key="4">
    <source>
        <dbReference type="SAM" id="MobiDB-lite"/>
    </source>
</evidence>
<evidence type="ECO:0000256" key="3">
    <source>
        <dbReference type="ARBA" id="ARBA00023237"/>
    </source>
</evidence>
<accession>A0A2S6NAW0</accession>
<name>A0A2S6NAW0_9HYPH</name>
<keyword evidence="3" id="KW-0998">Cell outer membrane</keyword>
<evidence type="ECO:0000256" key="1">
    <source>
        <dbReference type="ARBA" id="ARBA00022448"/>
    </source>
</evidence>
<keyword evidence="2" id="KW-0472">Membrane</keyword>
<evidence type="ECO:0000313" key="7">
    <source>
        <dbReference type="Proteomes" id="UP000239089"/>
    </source>
</evidence>
<comment type="caution">
    <text evidence="6">The sequence shown here is derived from an EMBL/GenBank/DDBJ whole genome shotgun (WGS) entry which is preliminary data.</text>
</comment>
<dbReference type="SMART" id="SM00965">
    <property type="entry name" value="STN"/>
    <property type="match status" value="1"/>
</dbReference>
<dbReference type="Proteomes" id="UP000239089">
    <property type="component" value="Unassembled WGS sequence"/>
</dbReference>
<keyword evidence="7" id="KW-1185">Reference proteome</keyword>
<dbReference type="EMBL" id="NHSJ01000051">
    <property type="protein sequence ID" value="PPQ31737.1"/>
    <property type="molecule type" value="Genomic_DNA"/>
</dbReference>
<gene>
    <name evidence="6" type="ORF">CCR94_08090</name>
</gene>
<dbReference type="InterPro" id="IPR011662">
    <property type="entry name" value="Secretin/TonB_short_N"/>
</dbReference>
<dbReference type="GO" id="GO:0019867">
    <property type="term" value="C:outer membrane"/>
    <property type="evidence" value="ECO:0007669"/>
    <property type="project" value="InterPro"/>
</dbReference>
<feature type="domain" description="Secretin/TonB short N-terminal" evidence="5">
    <location>
        <begin position="42"/>
        <end position="94"/>
    </location>
</feature>
<dbReference type="Gene3D" id="3.55.50.30">
    <property type="match status" value="1"/>
</dbReference>
<sequence>MTVVQLAVARAQAKEAVASFELDIPAQPLADALVSYGASTGLQVFYDGALAIGRRSMAVKGAYQPMPGLRALLRGTGYLPVATANSDTITILRAPPAAEAHAHLRNFDRYFALLQSRLSEALCDADLATPQRDQAIVSLWLDRLGAVARVQLVNAAGDEHLATAIQGLQIGAPPADLPQPVTMVIFAPSPGEPAGCSAPDRRRASSSK</sequence>
<feature type="region of interest" description="Disordered" evidence="4">
    <location>
        <begin position="188"/>
        <end position="208"/>
    </location>
</feature>
<dbReference type="AlphaFoldDB" id="A0A2S6NAW0"/>
<evidence type="ECO:0000313" key="6">
    <source>
        <dbReference type="EMBL" id="PPQ31737.1"/>
    </source>
</evidence>